<evidence type="ECO:0000313" key="3">
    <source>
        <dbReference type="EMBL" id="MQM03808.1"/>
    </source>
</evidence>
<name>A0A843WA88_COLES</name>
<dbReference type="GO" id="GO:0016020">
    <property type="term" value="C:membrane"/>
    <property type="evidence" value="ECO:0007669"/>
    <property type="project" value="UniProtKB-SubCell"/>
</dbReference>
<reference evidence="3" key="1">
    <citation type="submission" date="2017-07" db="EMBL/GenBank/DDBJ databases">
        <title>Taro Niue Genome Assembly and Annotation.</title>
        <authorList>
            <person name="Atibalentja N."/>
            <person name="Keating K."/>
            <person name="Fields C.J."/>
        </authorList>
    </citation>
    <scope>NUCLEOTIDE SEQUENCE</scope>
    <source>
        <strain evidence="3">Niue_2</strain>
        <tissue evidence="3">Leaf</tissue>
    </source>
</reference>
<accession>A0A843WA88</accession>
<dbReference type="AlphaFoldDB" id="A0A843WA88"/>
<organism evidence="3 4">
    <name type="scientific">Colocasia esculenta</name>
    <name type="common">Wild taro</name>
    <name type="synonym">Arum esculentum</name>
    <dbReference type="NCBI Taxonomy" id="4460"/>
    <lineage>
        <taxon>Eukaryota</taxon>
        <taxon>Viridiplantae</taxon>
        <taxon>Streptophyta</taxon>
        <taxon>Embryophyta</taxon>
        <taxon>Tracheophyta</taxon>
        <taxon>Spermatophyta</taxon>
        <taxon>Magnoliopsida</taxon>
        <taxon>Liliopsida</taxon>
        <taxon>Araceae</taxon>
        <taxon>Aroideae</taxon>
        <taxon>Colocasieae</taxon>
        <taxon>Colocasia</taxon>
    </lineage>
</organism>
<dbReference type="PANTHER" id="PTHR45631">
    <property type="entry name" value="OS07G0107800 PROTEIN-RELATED"/>
    <property type="match status" value="1"/>
</dbReference>
<proteinExistence type="predicted"/>
<evidence type="ECO:0000313" key="4">
    <source>
        <dbReference type="Proteomes" id="UP000652761"/>
    </source>
</evidence>
<evidence type="ECO:0000259" key="2">
    <source>
        <dbReference type="Pfam" id="PF12819"/>
    </source>
</evidence>
<dbReference type="PANTHER" id="PTHR45631:SF202">
    <property type="entry name" value="SENESCENCE-INDUCED RECEPTOR-LIKE SERINE_THREONINE-PROTEIN KINASE"/>
    <property type="match status" value="1"/>
</dbReference>
<dbReference type="EMBL" id="NMUH01003099">
    <property type="protein sequence ID" value="MQM03808.1"/>
    <property type="molecule type" value="Genomic_DNA"/>
</dbReference>
<comment type="caution">
    <text evidence="3">The sequence shown here is derived from an EMBL/GenBank/DDBJ whole genome shotgun (WGS) entry which is preliminary data.</text>
</comment>
<feature type="domain" description="Malectin-like" evidence="2">
    <location>
        <begin position="44"/>
        <end position="291"/>
    </location>
</feature>
<dbReference type="OrthoDB" id="1429720at2759"/>
<comment type="subcellular location">
    <subcellularLocation>
        <location evidence="1">Membrane</location>
        <topology evidence="1">Single-pass membrane protein</topology>
    </subcellularLocation>
</comment>
<keyword evidence="4" id="KW-1185">Reference proteome</keyword>
<sequence length="291" mass="32851">MPLVISNVSNDIFLTLSGLRIRGWRSKGRILGGFWVSDSWVVTVPDTDYIDAGVNKNILSNLDNLATRYQTLRNFPEGIRNCYRLRPVRPGGKYLVRAAFYYGNYDGKNAIPVFDLHIGVTLWRTVDSLVGDDTFIEEIITVAPADSLFVCLVNTARGIPFISSLELRPLSESMYLLVNQSQSLVLIQRRRNYGASFQIRFPGDPYDRIWFNVSSGFQTLVANAKVQRNAGDEFEVPTSVLSTAVRTYNTSYYISSHITAVNARAGDRIYVVTHFAEIELLMPNESRKMDI</sequence>
<dbReference type="InterPro" id="IPR024788">
    <property type="entry name" value="Malectin-like_Carb-bd_dom"/>
</dbReference>
<dbReference type="Proteomes" id="UP000652761">
    <property type="component" value="Unassembled WGS sequence"/>
</dbReference>
<gene>
    <name evidence="3" type="ORF">Taro_036595</name>
</gene>
<evidence type="ECO:0000256" key="1">
    <source>
        <dbReference type="ARBA" id="ARBA00004167"/>
    </source>
</evidence>
<dbReference type="Pfam" id="PF12819">
    <property type="entry name" value="Malectin_like"/>
    <property type="match status" value="1"/>
</dbReference>
<protein>
    <recommendedName>
        <fullName evidence="2">Malectin-like domain-containing protein</fullName>
    </recommendedName>
</protein>